<dbReference type="EMBL" id="QXFT01003539">
    <property type="protein sequence ID" value="KAE9284841.1"/>
    <property type="molecule type" value="Genomic_DNA"/>
</dbReference>
<evidence type="ECO:0000313" key="2">
    <source>
        <dbReference type="EMBL" id="KAE9284841.1"/>
    </source>
</evidence>
<name>A0A6A3I2X0_9STRA</name>
<protein>
    <submittedName>
        <fullName evidence="1">Uncharacterized protein</fullName>
    </submittedName>
</protein>
<comment type="caution">
    <text evidence="1">The sequence shown here is derived from an EMBL/GenBank/DDBJ whole genome shotgun (WGS) entry which is preliminary data.</text>
</comment>
<dbReference type="EMBL" id="QXFV01003521">
    <property type="protein sequence ID" value="KAE8976017.1"/>
    <property type="molecule type" value="Genomic_DNA"/>
</dbReference>
<dbReference type="AlphaFoldDB" id="A0A6A3I2X0"/>
<proteinExistence type="predicted"/>
<gene>
    <name evidence="1" type="ORF">PR001_g25539</name>
    <name evidence="2" type="ORF">PR003_g26749</name>
</gene>
<reference evidence="1 3" key="1">
    <citation type="submission" date="2018-09" db="EMBL/GenBank/DDBJ databases">
        <title>Genomic investigation of the strawberry pathogen Phytophthora fragariae indicates pathogenicity is determined by transcriptional variation in three key races.</title>
        <authorList>
            <person name="Adams T.M."/>
            <person name="Armitage A.D."/>
            <person name="Sobczyk M.K."/>
            <person name="Bates H.J."/>
            <person name="Dunwell J.M."/>
            <person name="Nellist C.F."/>
            <person name="Harrison R.J."/>
        </authorList>
    </citation>
    <scope>NUCLEOTIDE SEQUENCE [LARGE SCALE GENOMIC DNA]</scope>
    <source>
        <strain evidence="1 3">SCRP249</strain>
        <strain evidence="2 4">SCRP333</strain>
    </source>
</reference>
<dbReference type="Proteomes" id="UP000429607">
    <property type="component" value="Unassembled WGS sequence"/>
</dbReference>
<organism evidence="1 3">
    <name type="scientific">Phytophthora rubi</name>
    <dbReference type="NCBI Taxonomy" id="129364"/>
    <lineage>
        <taxon>Eukaryota</taxon>
        <taxon>Sar</taxon>
        <taxon>Stramenopiles</taxon>
        <taxon>Oomycota</taxon>
        <taxon>Peronosporomycetes</taxon>
        <taxon>Peronosporales</taxon>
        <taxon>Peronosporaceae</taxon>
        <taxon>Phytophthora</taxon>
    </lineage>
</organism>
<evidence type="ECO:0000313" key="4">
    <source>
        <dbReference type="Proteomes" id="UP000434957"/>
    </source>
</evidence>
<keyword evidence="4" id="KW-1185">Reference proteome</keyword>
<evidence type="ECO:0000313" key="3">
    <source>
        <dbReference type="Proteomes" id="UP000429607"/>
    </source>
</evidence>
<evidence type="ECO:0000313" key="1">
    <source>
        <dbReference type="EMBL" id="KAE8976017.1"/>
    </source>
</evidence>
<dbReference type="Proteomes" id="UP000434957">
    <property type="component" value="Unassembled WGS sequence"/>
</dbReference>
<accession>A0A6A3I2X0</accession>
<sequence>MCTTTVKIAYLLDQTKTIYDPSDTDIKTLINDAKQLAQDLNPVPADLADKFHRQLQDFVLAKSAWRGKLREDNIAYSPIA</sequence>